<sequence length="216" mass="24817">MVSLSCFFLIRWFEYSFSEDLPLSDKSIALEPASSTSPSSLSNAKLIVQWTNVFGKRMAEANMEDCSLSPENSCYISTDRSRLNEAAAVVFHIWNEDLKIKDLPAHEDRHLDQLYVFMTMEAPPNHNRALIASLPGAKLAVKVSYEVARKYPHRLAVGFFKEYIASFGHFHLCFKMELQTRCLPEVALFYAFFDESSRLIADMQRKMTDKYIIVYS</sequence>
<feature type="domain" description="Fucosyltransferase N-terminal" evidence="1">
    <location>
        <begin position="43"/>
        <end position="128"/>
    </location>
</feature>
<dbReference type="Pfam" id="PF17039">
    <property type="entry name" value="Glyco_tran_10_N"/>
    <property type="match status" value="1"/>
</dbReference>
<dbReference type="InterPro" id="IPR031481">
    <property type="entry name" value="Glyco_tran_10_N"/>
</dbReference>
<evidence type="ECO:0000313" key="3">
    <source>
        <dbReference type="WBParaSite" id="ALUE_0001406601-mRNA-1"/>
    </source>
</evidence>
<dbReference type="WBParaSite" id="ALUE_0001406601-mRNA-1">
    <property type="protein sequence ID" value="ALUE_0001406601-mRNA-1"/>
    <property type="gene ID" value="ALUE_0001406601"/>
</dbReference>
<organism evidence="2 3">
    <name type="scientific">Ascaris lumbricoides</name>
    <name type="common">Giant roundworm</name>
    <dbReference type="NCBI Taxonomy" id="6252"/>
    <lineage>
        <taxon>Eukaryota</taxon>
        <taxon>Metazoa</taxon>
        <taxon>Ecdysozoa</taxon>
        <taxon>Nematoda</taxon>
        <taxon>Chromadorea</taxon>
        <taxon>Rhabditida</taxon>
        <taxon>Spirurina</taxon>
        <taxon>Ascaridomorpha</taxon>
        <taxon>Ascaridoidea</taxon>
        <taxon>Ascarididae</taxon>
        <taxon>Ascaris</taxon>
    </lineage>
</organism>
<accession>A0A0M3I9E0</accession>
<dbReference type="AlphaFoldDB" id="A0A0M3I9E0"/>
<dbReference type="Proteomes" id="UP000036681">
    <property type="component" value="Unplaced"/>
</dbReference>
<proteinExistence type="predicted"/>
<keyword evidence="2" id="KW-1185">Reference proteome</keyword>
<evidence type="ECO:0000259" key="1">
    <source>
        <dbReference type="Pfam" id="PF17039"/>
    </source>
</evidence>
<reference evidence="3" key="1">
    <citation type="submission" date="2017-02" db="UniProtKB">
        <authorList>
            <consortium name="WormBaseParasite"/>
        </authorList>
    </citation>
    <scope>IDENTIFICATION</scope>
</reference>
<evidence type="ECO:0000313" key="2">
    <source>
        <dbReference type="Proteomes" id="UP000036681"/>
    </source>
</evidence>
<name>A0A0M3I9E0_ASCLU</name>
<dbReference type="SUPFAM" id="SSF53756">
    <property type="entry name" value="UDP-Glycosyltransferase/glycogen phosphorylase"/>
    <property type="match status" value="1"/>
</dbReference>
<protein>
    <submittedName>
        <fullName evidence="3">Glyco_tran_10_N domain-containing protein</fullName>
    </submittedName>
</protein>